<dbReference type="Gene3D" id="2.120.10.30">
    <property type="entry name" value="TolB, C-terminal domain"/>
    <property type="match status" value="1"/>
</dbReference>
<keyword evidence="5" id="KW-0808">Transferase</keyword>
<dbReference type="Pfam" id="PF07995">
    <property type="entry name" value="GSDH"/>
    <property type="match status" value="1"/>
</dbReference>
<dbReference type="InterPro" id="IPR011042">
    <property type="entry name" value="6-blade_b-propeller_TolB-like"/>
</dbReference>
<dbReference type="InterPro" id="IPR011041">
    <property type="entry name" value="Quinoprot_gluc/sorb_DH_b-prop"/>
</dbReference>
<feature type="chain" id="PRO_5038756094" evidence="2">
    <location>
        <begin position="22"/>
        <end position="1056"/>
    </location>
</feature>
<dbReference type="PANTHER" id="PTHR40469:SF2">
    <property type="entry name" value="GALACTOSE-BINDING DOMAIN-LIKE SUPERFAMILY PROTEIN"/>
    <property type="match status" value="1"/>
</dbReference>
<accession>A0A7W7MSM8</accession>
<dbReference type="InterPro" id="IPR029062">
    <property type="entry name" value="Class_I_gatase-like"/>
</dbReference>
<keyword evidence="6" id="KW-1185">Reference proteome</keyword>
<dbReference type="GO" id="GO:0005975">
    <property type="term" value="P:carbohydrate metabolic process"/>
    <property type="evidence" value="ECO:0007669"/>
    <property type="project" value="UniProtKB-ARBA"/>
</dbReference>
<dbReference type="InterPro" id="IPR012938">
    <property type="entry name" value="Glc/Sorbosone_DH"/>
</dbReference>
<organism evidence="5 6">
    <name type="scientific">Actinoplanes digitatis</name>
    <dbReference type="NCBI Taxonomy" id="1868"/>
    <lineage>
        <taxon>Bacteria</taxon>
        <taxon>Bacillati</taxon>
        <taxon>Actinomycetota</taxon>
        <taxon>Actinomycetes</taxon>
        <taxon>Micromonosporales</taxon>
        <taxon>Micromonosporaceae</taxon>
        <taxon>Actinoplanes</taxon>
    </lineage>
</organism>
<dbReference type="EMBL" id="JACHNH010000001">
    <property type="protein sequence ID" value="MBB4764719.1"/>
    <property type="molecule type" value="Genomic_DNA"/>
</dbReference>
<dbReference type="CDD" id="cd04084">
    <property type="entry name" value="CBM6_xylanase-like"/>
    <property type="match status" value="1"/>
</dbReference>
<dbReference type="Pfam" id="PF18911">
    <property type="entry name" value="PKD_4"/>
    <property type="match status" value="1"/>
</dbReference>
<dbReference type="InterPro" id="IPR000601">
    <property type="entry name" value="PKD_dom"/>
</dbReference>
<dbReference type="SUPFAM" id="SSF52317">
    <property type="entry name" value="Class I glutamine amidotransferase-like"/>
    <property type="match status" value="1"/>
</dbReference>
<dbReference type="GO" id="GO:0030246">
    <property type="term" value="F:carbohydrate binding"/>
    <property type="evidence" value="ECO:0007669"/>
    <property type="project" value="InterPro"/>
</dbReference>
<evidence type="ECO:0000313" key="5">
    <source>
        <dbReference type="EMBL" id="MBB4764719.1"/>
    </source>
</evidence>
<dbReference type="RefSeq" id="WP_184995877.1">
    <property type="nucleotide sequence ID" value="NZ_BOMK01000003.1"/>
</dbReference>
<dbReference type="Gene3D" id="3.40.50.880">
    <property type="match status" value="1"/>
</dbReference>
<dbReference type="AlphaFoldDB" id="A0A7W7MSM8"/>
<dbReference type="Gene3D" id="2.60.40.10">
    <property type="entry name" value="Immunoglobulins"/>
    <property type="match status" value="1"/>
</dbReference>
<dbReference type="SUPFAM" id="SSF49299">
    <property type="entry name" value="PKD domain"/>
    <property type="match status" value="1"/>
</dbReference>
<reference evidence="5 6" key="1">
    <citation type="submission" date="2020-08" db="EMBL/GenBank/DDBJ databases">
        <title>Sequencing the genomes of 1000 actinobacteria strains.</title>
        <authorList>
            <person name="Klenk H.-P."/>
        </authorList>
    </citation>
    <scope>NUCLEOTIDE SEQUENCE [LARGE SCALE GENOMIC DNA]</scope>
    <source>
        <strain evidence="5 6">DSM 43149</strain>
    </source>
</reference>
<evidence type="ECO:0000313" key="6">
    <source>
        <dbReference type="Proteomes" id="UP000578112"/>
    </source>
</evidence>
<dbReference type="CDD" id="cd00146">
    <property type="entry name" value="PKD"/>
    <property type="match status" value="1"/>
</dbReference>
<dbReference type="Proteomes" id="UP000578112">
    <property type="component" value="Unassembled WGS sequence"/>
</dbReference>
<feature type="domain" description="PKD" evidence="3">
    <location>
        <begin position="728"/>
        <end position="812"/>
    </location>
</feature>
<dbReference type="PROSITE" id="PS51175">
    <property type="entry name" value="CBM6"/>
    <property type="match status" value="1"/>
</dbReference>
<proteinExistence type="predicted"/>
<comment type="caution">
    <text evidence="5">The sequence shown here is derived from an EMBL/GenBank/DDBJ whole genome shotgun (WGS) entry which is preliminary data.</text>
</comment>
<dbReference type="Pfam" id="PF06283">
    <property type="entry name" value="ThuA"/>
    <property type="match status" value="1"/>
</dbReference>
<evidence type="ECO:0000259" key="3">
    <source>
        <dbReference type="PROSITE" id="PS50093"/>
    </source>
</evidence>
<feature type="signal peptide" evidence="2">
    <location>
        <begin position="1"/>
        <end position="21"/>
    </location>
</feature>
<dbReference type="InterPro" id="IPR008979">
    <property type="entry name" value="Galactose-bd-like_sf"/>
</dbReference>
<gene>
    <name evidence="5" type="ORF">BJ971_005275</name>
</gene>
<feature type="domain" description="CBM6" evidence="4">
    <location>
        <begin position="919"/>
        <end position="1053"/>
    </location>
</feature>
<dbReference type="PANTHER" id="PTHR40469">
    <property type="entry name" value="SECRETED GLYCOSYL HYDROLASE"/>
    <property type="match status" value="1"/>
</dbReference>
<dbReference type="SMART" id="SM00606">
    <property type="entry name" value="CBD_IV"/>
    <property type="match status" value="1"/>
</dbReference>
<dbReference type="Pfam" id="PF03422">
    <property type="entry name" value="CBM_6"/>
    <property type="match status" value="1"/>
</dbReference>
<dbReference type="SUPFAM" id="SSF49785">
    <property type="entry name" value="Galactose-binding domain-like"/>
    <property type="match status" value="1"/>
</dbReference>
<dbReference type="Gene3D" id="2.60.120.260">
    <property type="entry name" value="Galactose-binding domain-like"/>
    <property type="match status" value="1"/>
</dbReference>
<dbReference type="InterPro" id="IPR013783">
    <property type="entry name" value="Ig-like_fold"/>
</dbReference>
<evidence type="ECO:0000259" key="4">
    <source>
        <dbReference type="PROSITE" id="PS51175"/>
    </source>
</evidence>
<dbReference type="GO" id="GO:0016740">
    <property type="term" value="F:transferase activity"/>
    <property type="evidence" value="ECO:0007669"/>
    <property type="project" value="UniProtKB-KW"/>
</dbReference>
<evidence type="ECO:0000256" key="1">
    <source>
        <dbReference type="ARBA" id="ARBA00022729"/>
    </source>
</evidence>
<dbReference type="InterPro" id="IPR022409">
    <property type="entry name" value="PKD/Chitinase_dom"/>
</dbReference>
<evidence type="ECO:0000256" key="2">
    <source>
        <dbReference type="SAM" id="SignalP"/>
    </source>
</evidence>
<dbReference type="InterPro" id="IPR005084">
    <property type="entry name" value="CBM6"/>
</dbReference>
<name>A0A7W7MSM8_9ACTN</name>
<dbReference type="SUPFAM" id="SSF50952">
    <property type="entry name" value="Soluble quinoprotein glucose dehydrogenase"/>
    <property type="match status" value="1"/>
</dbReference>
<protein>
    <submittedName>
        <fullName evidence="5">PKD repeat protein/type 1 glutamine amidotransferase</fullName>
    </submittedName>
</protein>
<dbReference type="InterPro" id="IPR035986">
    <property type="entry name" value="PKD_dom_sf"/>
</dbReference>
<dbReference type="PROSITE" id="PS50093">
    <property type="entry name" value="PKD"/>
    <property type="match status" value="1"/>
</dbReference>
<dbReference type="SMART" id="SM00089">
    <property type="entry name" value="PKD"/>
    <property type="match status" value="1"/>
</dbReference>
<sequence length="1056" mass="112708">MHRRLLAVFATAIILISTENAAYAHPGHEHHDVLVFTETAGERHDSIDKGVRTIRDLGRRHGFGVSVSADSAAFTAANLARYGAVVFLNTTGEVLDDAQQAAFEAYVQGGGGFVGVHAAAETEPGWTFYRGLLGAAATGASAVSAGTVTMTDRVHPSTASVPRTISLTEQWYTFDADVRGVSHVLATTDHPLSWCKDFQGGRSWYTGLGHSTDTYANGSFKKHLLGGIQWASGQVAGDCGATVQTNYEKVTLNDEPGEPMTLAVLPDGRVLHNTRAGEVRLYDPATGLSPAIAEVPVYAHDEDGLQSVTVDPNFARNRWVYLYYAPRLNTPVDDPATPTVNEGDAPVTSTDPTVWDKFKGYNQLSRVKLVETPAPHLDLGTEQQILRVPVDRGNCCHVGGEVKFDGRGLLYLVTGDDTNAGGSDGYTPINESSTQGPAYDAQRSAANTNDLRGKVLRIKVRGDGKYSIPSGNLFRPGRPLTRPEIFLMGVRNPFRFDVSRSGFVYVGDYSPDSRVPSATRGPEGTGRWIATDRPGNYGWPYCYSPELPYVDFDFVTRTSGAPFNCAAPVNESPRNTGLRELPAVRDPQLAYTFNAVTPCPSAYLVTPPVACGFDWPVLGTGGVGPMGGPTYDYDARLRNEMKFPEYYDDTVVFGEFTRNRLFAFRTDGRDRLLSIEPLLTGFTWANPMDMEFGPDGQLYVLEYGNGFFRANPEAQLSTVRYVKDGRSPVARASATPTSGPAPLTVQFASTGTADPDPGDTISLAWDFTGDGTVDSTAADPSYTYTSNGTYSARLTVTDSTGRTAVATRTITVGNTAPVVEVVTPANGSFFDWGDTIGFTVRVTDPEDGTVDCSRVQVSLVIGHDEHGHGINSTTGCTGTLPSPADGADHAGGYLFLGVSATYTDLGGLSATGQATVQTWRQQVENAQVKRAVAVATTNDADGGEHLTAVDNGDYIALRPIDLGGTGSLTLRTAGGSAATAGQQRASVEVRLGSPTGELVTTLPVLATAGNAYWSSQTFPVSAAAGQQELYFVFRSVTGGPANNLFNLNWVEFGATP</sequence>
<keyword evidence="5" id="KW-0315">Glutamine amidotransferase</keyword>
<dbReference type="InterPro" id="IPR029010">
    <property type="entry name" value="ThuA-like"/>
</dbReference>
<dbReference type="InterPro" id="IPR006584">
    <property type="entry name" value="Cellulose-bd_IV"/>
</dbReference>
<keyword evidence="1 2" id="KW-0732">Signal</keyword>